<name>A0AAD0YYG8_CHRID</name>
<accession>A0AAD0YYG8</accession>
<organism evidence="1 2">
    <name type="scientific">Chryseobacterium indologenes</name>
    <name type="common">Flavobacterium indologenes</name>
    <dbReference type="NCBI Taxonomy" id="253"/>
    <lineage>
        <taxon>Bacteria</taxon>
        <taxon>Pseudomonadati</taxon>
        <taxon>Bacteroidota</taxon>
        <taxon>Flavobacteriia</taxon>
        <taxon>Flavobacteriales</taxon>
        <taxon>Weeksellaceae</taxon>
        <taxon>Chryseobacterium group</taxon>
        <taxon>Chryseobacterium</taxon>
    </lineage>
</organism>
<gene>
    <name evidence="1" type="ORF">EG352_04795</name>
</gene>
<reference evidence="1 2" key="1">
    <citation type="submission" date="2018-11" db="EMBL/GenBank/DDBJ databases">
        <title>Proposal to divide the Flavobacteriaceae and reorganize its genera based on Amino Acid Identity values calculated from whole genome sequences.</title>
        <authorList>
            <person name="Nicholson A.C."/>
            <person name="Gulvik C.A."/>
            <person name="Whitney A.M."/>
            <person name="Humrighouse B.W."/>
            <person name="Bell M."/>
            <person name="Holmes B."/>
            <person name="Steigerwalt A.G."/>
            <person name="Villarma A."/>
            <person name="Sheth M."/>
            <person name="Batra D."/>
            <person name="Pryor J."/>
            <person name="Bernardet J.-F."/>
            <person name="Hugo C."/>
            <person name="Kampfer P."/>
            <person name="Newman J."/>
            <person name="McQuiston J.R."/>
        </authorList>
    </citation>
    <scope>NUCLEOTIDE SEQUENCE [LARGE SCALE GENOMIC DNA]</scope>
    <source>
        <strain evidence="1 2">H5559</strain>
    </source>
</reference>
<proteinExistence type="predicted"/>
<protein>
    <submittedName>
        <fullName evidence="1">Uncharacterized protein</fullName>
    </submittedName>
</protein>
<dbReference type="RefSeq" id="WP_061084108.1">
    <property type="nucleotide sequence ID" value="NZ_CP033930.1"/>
</dbReference>
<sequence length="287" mass="33857">MKEEGISRFIERNLKNFSVNSTGWNDLIGEMLAELVHAGWNIDHDVFGKEESGELRCAIYSEHEELNIAFKKITNTYLNLSREVCEICGHEGKTRTTGSWRTTLCMNHYFDQKPVMEIDEKLNVSYNNKIILNVNEVVKAEVGFDLHQLFLYTKEYAHENDLFSFSWQEPNYYLLLKIIPRHVFPEDMQRSISDLFLNLKDCEICGNKALHHTSCLRCHHEPWGAYPYHIEDYSGKSDYIKECQIDLFIDEDDHEKLFTCDRSFEKVHNHRILFIPADVDEYKKLLF</sequence>
<dbReference type="EMBL" id="CP033930">
    <property type="protein sequence ID" value="AZB17139.1"/>
    <property type="molecule type" value="Genomic_DNA"/>
</dbReference>
<dbReference type="Proteomes" id="UP000269015">
    <property type="component" value="Chromosome"/>
</dbReference>
<evidence type="ECO:0000313" key="1">
    <source>
        <dbReference type="EMBL" id="AZB17139.1"/>
    </source>
</evidence>
<evidence type="ECO:0000313" key="2">
    <source>
        <dbReference type="Proteomes" id="UP000269015"/>
    </source>
</evidence>
<dbReference type="AlphaFoldDB" id="A0AAD0YYG8"/>